<dbReference type="AlphaFoldDB" id="A0A364KWR2"/>
<dbReference type="InterPro" id="IPR039146">
    <property type="entry name" value="GPANK1"/>
</dbReference>
<dbReference type="InterPro" id="IPR000467">
    <property type="entry name" value="G_patch_dom"/>
</dbReference>
<dbReference type="GeneID" id="63793216"/>
<feature type="domain" description="G-patch" evidence="1">
    <location>
        <begin position="182"/>
        <end position="231"/>
    </location>
</feature>
<keyword evidence="3" id="KW-1185">Reference proteome</keyword>
<dbReference type="GO" id="GO:0003676">
    <property type="term" value="F:nucleic acid binding"/>
    <property type="evidence" value="ECO:0007669"/>
    <property type="project" value="InterPro"/>
</dbReference>
<organism evidence="2 3">
    <name type="scientific">Talaromyces amestolkiae</name>
    <dbReference type="NCBI Taxonomy" id="1196081"/>
    <lineage>
        <taxon>Eukaryota</taxon>
        <taxon>Fungi</taxon>
        <taxon>Dikarya</taxon>
        <taxon>Ascomycota</taxon>
        <taxon>Pezizomycotina</taxon>
        <taxon>Eurotiomycetes</taxon>
        <taxon>Eurotiomycetidae</taxon>
        <taxon>Eurotiales</taxon>
        <taxon>Trichocomaceae</taxon>
        <taxon>Talaromyces</taxon>
        <taxon>Talaromyces sect. Talaromyces</taxon>
    </lineage>
</organism>
<dbReference type="OrthoDB" id="20282at2759"/>
<reference evidence="2 3" key="1">
    <citation type="journal article" date="2017" name="Biotechnol. Biofuels">
        <title>Differential beta-glucosidase expression as a function of carbon source availability in Talaromyces amestolkiae: a genomic and proteomic approach.</title>
        <authorList>
            <person name="de Eugenio L.I."/>
            <person name="Mendez-Liter J.A."/>
            <person name="Nieto-Dominguez M."/>
            <person name="Alonso L."/>
            <person name="Gil-Munoz J."/>
            <person name="Barriuso J."/>
            <person name="Prieto A."/>
            <person name="Martinez M.J."/>
        </authorList>
    </citation>
    <scope>NUCLEOTIDE SEQUENCE [LARGE SCALE GENOMIC DNA]</scope>
    <source>
        <strain evidence="2 3">CIB</strain>
    </source>
</reference>
<dbReference type="PANTHER" id="PTHR20923">
    <property type="entry name" value="BAT4 PROTEIN-RELATED"/>
    <property type="match status" value="1"/>
</dbReference>
<dbReference type="PANTHER" id="PTHR20923:SF1">
    <property type="entry name" value="G PATCH DOMAIN AND ANKYRIN REPEAT-CONTAINING PROTEIN 1"/>
    <property type="match status" value="1"/>
</dbReference>
<dbReference type="PROSITE" id="PS50174">
    <property type="entry name" value="G_PATCH"/>
    <property type="match status" value="1"/>
</dbReference>
<evidence type="ECO:0000313" key="2">
    <source>
        <dbReference type="EMBL" id="RAO67988.1"/>
    </source>
</evidence>
<accession>A0A364KWR2</accession>
<dbReference type="Proteomes" id="UP000249363">
    <property type="component" value="Unassembled WGS sequence"/>
</dbReference>
<dbReference type="RefSeq" id="XP_040732504.1">
    <property type="nucleotide sequence ID" value="XM_040876320.1"/>
</dbReference>
<comment type="caution">
    <text evidence="2">The sequence shown here is derived from an EMBL/GenBank/DDBJ whole genome shotgun (WGS) entry which is preliminary data.</text>
</comment>
<proteinExistence type="predicted"/>
<name>A0A364KWR2_TALAM</name>
<evidence type="ECO:0000259" key="1">
    <source>
        <dbReference type="PROSITE" id="PS50174"/>
    </source>
</evidence>
<dbReference type="STRING" id="1196081.A0A364KWR2"/>
<gene>
    <name evidence="2" type="ORF">BHQ10_004000</name>
</gene>
<dbReference type="EMBL" id="MIKG01000006">
    <property type="protein sequence ID" value="RAO67988.1"/>
    <property type="molecule type" value="Genomic_DNA"/>
</dbReference>
<sequence length="289" mass="32052">MAQPDYDDEDYFVPLEDQRVFGAGIKRKRVPFVRASGDLHTTAPSAPTSNTPARSVADIYSSIVLSKKHKNDTNNADNADNQEKEVVADLKDEAFPAPVAIPSSKNTIDNKPTAEIRNQAITVTKEIVCEICNLPVTVKATKETDLDEIETTSTTTKHRPHEASMVHQICLQHSHPPSHLDRTRHGLRYLASYGWDPDSRVGLGAEGRTGVLQPIKPKAKTSTSGLGLRKEDEEAIAARKGLRKQQQEERQKLNAKQVRLAHLADKKKGEKLRELFYASDDIQRYLGGG</sequence>
<evidence type="ECO:0000313" key="3">
    <source>
        <dbReference type="Proteomes" id="UP000249363"/>
    </source>
</evidence>
<protein>
    <recommendedName>
        <fullName evidence="1">G-patch domain-containing protein</fullName>
    </recommendedName>
</protein>